<accession>A0AAN7UJP7</accession>
<feature type="region of interest" description="Disordered" evidence="11">
    <location>
        <begin position="1"/>
        <end position="74"/>
    </location>
</feature>
<dbReference type="PANTHER" id="PTHR13448">
    <property type="entry name" value="TRANSMEMBRANE PROTEIN 214"/>
    <property type="match status" value="1"/>
</dbReference>
<keyword evidence="9" id="KW-0325">Glycoprotein</keyword>
<evidence type="ECO:0000256" key="9">
    <source>
        <dbReference type="ARBA" id="ARBA00023180"/>
    </source>
</evidence>
<evidence type="ECO:0000256" key="7">
    <source>
        <dbReference type="ARBA" id="ARBA00022989"/>
    </source>
</evidence>
<dbReference type="InterPro" id="IPR019308">
    <property type="entry name" value="TMEM214"/>
</dbReference>
<keyword evidence="8" id="KW-0472">Membrane</keyword>
<name>A0AAN7UJP7_9MYCE</name>
<dbReference type="GO" id="GO:0005794">
    <property type="term" value="C:Golgi apparatus"/>
    <property type="evidence" value="ECO:0007669"/>
    <property type="project" value="TreeGrafter"/>
</dbReference>
<protein>
    <submittedName>
        <fullName evidence="12">Uncharacterized protein</fullName>
    </submittedName>
</protein>
<keyword evidence="7" id="KW-1133">Transmembrane helix</keyword>
<evidence type="ECO:0000256" key="1">
    <source>
        <dbReference type="ARBA" id="ARBA00004477"/>
    </source>
</evidence>
<keyword evidence="5" id="KW-0053">Apoptosis</keyword>
<evidence type="ECO:0000256" key="10">
    <source>
        <dbReference type="ARBA" id="ARBA00024938"/>
    </source>
</evidence>
<comment type="subunit">
    <text evidence="3">Constitutively interacts with CASP4; required for the localization of procaspase 4 to the ER.</text>
</comment>
<evidence type="ECO:0000256" key="8">
    <source>
        <dbReference type="ARBA" id="ARBA00023136"/>
    </source>
</evidence>
<comment type="function">
    <text evidence="10">Critical mediator, in cooperation with CASP4, of endoplasmic reticulum-stress induced apoptosis. Required or the activation of CASP4 following endoplasmic reticulum stress.</text>
</comment>
<dbReference type="AlphaFoldDB" id="A0AAN7UJP7"/>
<dbReference type="GO" id="GO:0005789">
    <property type="term" value="C:endoplasmic reticulum membrane"/>
    <property type="evidence" value="ECO:0007669"/>
    <property type="project" value="UniProtKB-SubCell"/>
</dbReference>
<dbReference type="EMBL" id="JAVFKY010000001">
    <property type="protein sequence ID" value="KAK5583053.1"/>
    <property type="molecule type" value="Genomic_DNA"/>
</dbReference>
<keyword evidence="4" id="KW-0812">Transmembrane</keyword>
<sequence>MAKKKSNNNNNNNNNNNDQVIKEEIIDSDEEGWEEVPTKEQRNKEMNEKREKRKLEKDKKRQQEISEHNEKQKKIAELFADSSKAFNVKNRPAGYNPWEILEEDEDDVTHNQEHQKRIGAKQTTENPNNGFHYPGSDKLSNSNDKLKKKKKQTQQLSPSDSKHSLLNAIQSFNFDKYYDLLKNIEKKYPKVIDVQIKCVAECLEEHFGSVQSDQSPFNQRIDYLSKFDDKFKKETTKFFSDRPMSNILPTVVFLVNNIISILRKDKDAIPTSGVGLEILLQLIFRYFPDSLIKNLQYFKSLNLQTLKPNVVSLYLWFFSQPIQNNLHSVTASIWLQIVFPILYKAKVSNHSNLELFEKFTIQLFELKRVQKNGIEIEDTVLANSLDEFINSLILQTVQPIGMKYSDILFDLKKLFSNNKIPSSYFYVLLNYSAMPDEALRERFLNKVIGCLNTDSNCFVYLKGRYVEFIAQINNLLLFVLLQWKSLEKKDGSKQQYQHQPTLSKQSVYELALFCRDENNNLLLKRKLQIQQQQEQQQQQQQQGKQTKRPQKSIFDVEDVNLCNITCNSVIQTLKPSHLIRNLTYLVMVPLVIVGSYYSRQMFCDGNLNQYLPKENIELLQKYLC</sequence>
<feature type="compositionally biased region" description="Low complexity" evidence="11">
    <location>
        <begin position="7"/>
        <end position="17"/>
    </location>
</feature>
<evidence type="ECO:0000256" key="4">
    <source>
        <dbReference type="ARBA" id="ARBA00022692"/>
    </source>
</evidence>
<evidence type="ECO:0000313" key="13">
    <source>
        <dbReference type="Proteomes" id="UP001344447"/>
    </source>
</evidence>
<evidence type="ECO:0000313" key="12">
    <source>
        <dbReference type="EMBL" id="KAK5583053.1"/>
    </source>
</evidence>
<reference evidence="12 13" key="1">
    <citation type="submission" date="2023-11" db="EMBL/GenBank/DDBJ databases">
        <title>Dfirmibasis_genome.</title>
        <authorList>
            <person name="Edelbroek B."/>
            <person name="Kjellin J."/>
            <person name="Jerlstrom-Hultqvist J."/>
            <person name="Soderbom F."/>
        </authorList>
    </citation>
    <scope>NUCLEOTIDE SEQUENCE [LARGE SCALE GENOMIC DNA]</scope>
    <source>
        <strain evidence="12 13">TNS-C-14</strain>
    </source>
</reference>
<feature type="compositionally biased region" description="Basic and acidic residues" evidence="11">
    <location>
        <begin position="36"/>
        <end position="74"/>
    </location>
</feature>
<keyword evidence="6" id="KW-0256">Endoplasmic reticulum</keyword>
<keyword evidence="13" id="KW-1185">Reference proteome</keyword>
<comment type="similarity">
    <text evidence="2">Belongs to the TMEM214 family.</text>
</comment>
<evidence type="ECO:0000256" key="3">
    <source>
        <dbReference type="ARBA" id="ARBA00011720"/>
    </source>
</evidence>
<evidence type="ECO:0000256" key="6">
    <source>
        <dbReference type="ARBA" id="ARBA00022824"/>
    </source>
</evidence>
<proteinExistence type="inferred from homology"/>
<dbReference type="PANTHER" id="PTHR13448:SF0">
    <property type="entry name" value="TRANSMEMBRANE PROTEIN 214"/>
    <property type="match status" value="1"/>
</dbReference>
<gene>
    <name evidence="12" type="ORF">RB653_004643</name>
</gene>
<organism evidence="12 13">
    <name type="scientific">Dictyostelium firmibasis</name>
    <dbReference type="NCBI Taxonomy" id="79012"/>
    <lineage>
        <taxon>Eukaryota</taxon>
        <taxon>Amoebozoa</taxon>
        <taxon>Evosea</taxon>
        <taxon>Eumycetozoa</taxon>
        <taxon>Dictyostelia</taxon>
        <taxon>Dictyosteliales</taxon>
        <taxon>Dictyosteliaceae</taxon>
        <taxon>Dictyostelium</taxon>
    </lineage>
</organism>
<evidence type="ECO:0000256" key="5">
    <source>
        <dbReference type="ARBA" id="ARBA00022703"/>
    </source>
</evidence>
<evidence type="ECO:0000256" key="11">
    <source>
        <dbReference type="SAM" id="MobiDB-lite"/>
    </source>
</evidence>
<comment type="caution">
    <text evidence="12">The sequence shown here is derived from an EMBL/GenBank/DDBJ whole genome shotgun (WGS) entry which is preliminary data.</text>
</comment>
<evidence type="ECO:0000256" key="2">
    <source>
        <dbReference type="ARBA" id="ARBA00007984"/>
    </source>
</evidence>
<dbReference type="Proteomes" id="UP001344447">
    <property type="component" value="Unassembled WGS sequence"/>
</dbReference>
<comment type="subcellular location">
    <subcellularLocation>
        <location evidence="1">Endoplasmic reticulum membrane</location>
        <topology evidence="1">Multi-pass membrane protein</topology>
    </subcellularLocation>
</comment>
<feature type="region of interest" description="Disordered" evidence="11">
    <location>
        <begin position="106"/>
        <end position="162"/>
    </location>
</feature>